<dbReference type="EMBL" id="JAUCGM010000401">
    <property type="protein sequence ID" value="MDM8563011.1"/>
    <property type="molecule type" value="Genomic_DNA"/>
</dbReference>
<organism evidence="1 2">
    <name type="scientific">Candidatus Marithioploca araucensis</name>
    <dbReference type="NCBI Taxonomy" id="70273"/>
    <lineage>
        <taxon>Bacteria</taxon>
        <taxon>Pseudomonadati</taxon>
        <taxon>Pseudomonadota</taxon>
        <taxon>Gammaproteobacteria</taxon>
        <taxon>Thiotrichales</taxon>
        <taxon>Thiotrichaceae</taxon>
        <taxon>Candidatus Marithioploca</taxon>
    </lineage>
</organism>
<keyword evidence="2" id="KW-1185">Reference proteome</keyword>
<gene>
    <name evidence="1" type="ORF">QUF54_06635</name>
</gene>
<evidence type="ECO:0000313" key="1">
    <source>
        <dbReference type="EMBL" id="MDM8563011.1"/>
    </source>
</evidence>
<proteinExistence type="predicted"/>
<dbReference type="InterPro" id="IPR036102">
    <property type="entry name" value="OsmC/Ohrsf"/>
</dbReference>
<dbReference type="Proteomes" id="UP001171945">
    <property type="component" value="Unassembled WGS sequence"/>
</dbReference>
<dbReference type="PANTHER" id="PTHR35368">
    <property type="entry name" value="HYDROPEROXIDE REDUCTASE"/>
    <property type="match status" value="1"/>
</dbReference>
<protein>
    <submittedName>
        <fullName evidence="1">OsmC family protein</fullName>
    </submittedName>
</protein>
<dbReference type="PANTHER" id="PTHR35368:SF1">
    <property type="entry name" value="HYDROPEROXIDE REDUCTASE"/>
    <property type="match status" value="1"/>
</dbReference>
<dbReference type="InterPro" id="IPR052924">
    <property type="entry name" value="OsmC/Ohr_hydroprdx_reductase"/>
</dbReference>
<name>A0ABT7VTY4_9GAMM</name>
<comment type="caution">
    <text evidence="1">The sequence shown here is derived from an EMBL/GenBank/DDBJ whole genome shotgun (WGS) entry which is preliminary data.</text>
</comment>
<accession>A0ABT7VTY4</accession>
<sequence length="146" mass="16332">MPTIKKLEVSAALVENFKFESKIRDHHIIIDQPPKGGGKDEGPSPLEFACLSLAACVLTVGQIIAKQKRILLRNFEVRVESEIDSDGFMGKSKENRVGFFGYKVIAKIDADMSLEEKKAFLEEIDHRCPISENLQNSTPVTVELEE</sequence>
<dbReference type="Gene3D" id="3.30.300.20">
    <property type="match status" value="1"/>
</dbReference>
<dbReference type="InterPro" id="IPR003718">
    <property type="entry name" value="OsmC/Ohr_fam"/>
</dbReference>
<reference evidence="1" key="1">
    <citation type="submission" date="2023-06" db="EMBL/GenBank/DDBJ databases">
        <title>Uncultivated large filamentous bacteria from sulfidic sediments reveal new species and different genomic features in energy metabolism and defense.</title>
        <authorList>
            <person name="Fonseca A."/>
        </authorList>
    </citation>
    <scope>NUCLEOTIDE SEQUENCE</scope>
    <source>
        <strain evidence="1">HSG4</strain>
    </source>
</reference>
<dbReference type="Pfam" id="PF02566">
    <property type="entry name" value="OsmC"/>
    <property type="match status" value="1"/>
</dbReference>
<dbReference type="InterPro" id="IPR015946">
    <property type="entry name" value="KH_dom-like_a/b"/>
</dbReference>
<dbReference type="SUPFAM" id="SSF82784">
    <property type="entry name" value="OsmC-like"/>
    <property type="match status" value="1"/>
</dbReference>
<evidence type="ECO:0000313" key="2">
    <source>
        <dbReference type="Proteomes" id="UP001171945"/>
    </source>
</evidence>